<dbReference type="GO" id="GO:0003677">
    <property type="term" value="F:DNA binding"/>
    <property type="evidence" value="ECO:0007669"/>
    <property type="project" value="UniProtKB-KW"/>
</dbReference>
<evidence type="ECO:0000256" key="6">
    <source>
        <dbReference type="ARBA" id="ARBA00022705"/>
    </source>
</evidence>
<keyword evidence="14" id="KW-0511">Multifunctional enzyme</keyword>
<dbReference type="Pfam" id="PF00910">
    <property type="entry name" value="RNA_helicase"/>
    <property type="match status" value="1"/>
</dbReference>
<keyword evidence="5" id="KW-0548">Nucleotidyltransferase</keyword>
<dbReference type="GO" id="GO:0042025">
    <property type="term" value="C:host cell nucleus"/>
    <property type="evidence" value="ECO:0007669"/>
    <property type="project" value="UniProtKB-SubCell"/>
</dbReference>
<dbReference type="GO" id="GO:0004519">
    <property type="term" value="F:endonuclease activity"/>
    <property type="evidence" value="ECO:0007669"/>
    <property type="project" value="UniProtKB-KW"/>
</dbReference>
<sequence>MTKSGVQRLRNWCITLRMTINYTTKYWTEICKDTNIKYLVIGEIEKEESEKNIHRHAYIELLKPRTLTSVKSLIQDNEAHLEPRLGSSTEARNYCVKEGLFFEYGEIGNSQGNRTDLHNMVKEVANGTTSLGTLLQESSTAVQYINCIKNAVGVIRYEENKNCIRKVEVFVYYGKSGTGKSYRAHTLYPNAYKVNRKQGNQIWWDNYNNEDTIIIDDFDGGVMSFDSWKIICDGYPMQLPIKGGWTSAAWTRVIITTVDRPENWWNCENYLNNPKQLFRRITKFIHCIDWDCEIEEKLDTKED</sequence>
<dbReference type="GO" id="GO:0003724">
    <property type="term" value="F:RNA helicase activity"/>
    <property type="evidence" value="ECO:0007669"/>
    <property type="project" value="InterPro"/>
</dbReference>
<keyword evidence="11" id="KW-0378">Hydrolase</keyword>
<dbReference type="SUPFAM" id="SSF52540">
    <property type="entry name" value="P-loop containing nucleoside triphosphate hydrolases"/>
    <property type="match status" value="1"/>
</dbReference>
<evidence type="ECO:0000256" key="16">
    <source>
        <dbReference type="ARBA" id="ARBA00032243"/>
    </source>
</evidence>
<keyword evidence="13" id="KW-0238">DNA-binding</keyword>
<dbReference type="EMBL" id="MT135492">
    <property type="protein sequence ID" value="QRV62033.1"/>
    <property type="molecule type" value="Genomic_DNA"/>
</dbReference>
<keyword evidence="8" id="KW-0479">Metal-binding</keyword>
<evidence type="ECO:0000256" key="2">
    <source>
        <dbReference type="ARBA" id="ARBA00004147"/>
    </source>
</evidence>
<dbReference type="InterPro" id="IPR049912">
    <property type="entry name" value="CRESS_DNA_REP"/>
</dbReference>
<comment type="cofactor">
    <cofactor evidence="1">
        <name>Mn(2+)</name>
        <dbReference type="ChEBI" id="CHEBI:29035"/>
    </cofactor>
</comment>
<keyword evidence="10" id="KW-0255">Endonuclease</keyword>
<feature type="domain" description="CRESS-DNA virus Rep endonuclease" evidence="18">
    <location>
        <begin position="6"/>
        <end position="107"/>
    </location>
</feature>
<keyword evidence="12" id="KW-0190">Covalent protein-DNA linkage</keyword>
<dbReference type="InterPro" id="IPR000605">
    <property type="entry name" value="Helicase_SF3_ssDNA/RNA_vir"/>
</dbReference>
<evidence type="ECO:0000256" key="10">
    <source>
        <dbReference type="ARBA" id="ARBA00022759"/>
    </source>
</evidence>
<dbReference type="GO" id="GO:0006260">
    <property type="term" value="P:DNA replication"/>
    <property type="evidence" value="ECO:0007669"/>
    <property type="project" value="UniProtKB-KW"/>
</dbReference>
<dbReference type="PROSITE" id="PS52020">
    <property type="entry name" value="CRESS_DNA_REP"/>
    <property type="match status" value="1"/>
</dbReference>
<evidence type="ECO:0000256" key="8">
    <source>
        <dbReference type="ARBA" id="ARBA00022723"/>
    </source>
</evidence>
<keyword evidence="7" id="KW-0540">Nuclease</keyword>
<dbReference type="GO" id="GO:0016787">
    <property type="term" value="F:hydrolase activity"/>
    <property type="evidence" value="ECO:0007669"/>
    <property type="project" value="UniProtKB-KW"/>
</dbReference>
<proteinExistence type="inferred from homology"/>
<comment type="similarity">
    <text evidence="3">Belongs to the nanoviruses/circoviruses replication-associated protein family.</text>
</comment>
<dbReference type="InterPro" id="IPR027417">
    <property type="entry name" value="P-loop_NTPase"/>
</dbReference>
<evidence type="ECO:0000313" key="19">
    <source>
        <dbReference type="EMBL" id="QRV62033.1"/>
    </source>
</evidence>
<evidence type="ECO:0000256" key="13">
    <source>
        <dbReference type="ARBA" id="ARBA00023125"/>
    </source>
</evidence>
<keyword evidence="6" id="KW-0235">DNA replication</keyword>
<comment type="catalytic activity">
    <reaction evidence="17">
        <text>ATP + H2O = ADP + phosphate + H(+)</text>
        <dbReference type="Rhea" id="RHEA:13065"/>
        <dbReference type="ChEBI" id="CHEBI:15377"/>
        <dbReference type="ChEBI" id="CHEBI:15378"/>
        <dbReference type="ChEBI" id="CHEBI:30616"/>
        <dbReference type="ChEBI" id="CHEBI:43474"/>
        <dbReference type="ChEBI" id="CHEBI:456216"/>
    </reaction>
</comment>
<comment type="subcellular location">
    <subcellularLocation>
        <location evidence="2">Host nucleus</location>
    </subcellularLocation>
</comment>
<evidence type="ECO:0000256" key="14">
    <source>
        <dbReference type="ARBA" id="ARBA00023268"/>
    </source>
</evidence>
<evidence type="ECO:0000256" key="9">
    <source>
        <dbReference type="ARBA" id="ARBA00022741"/>
    </source>
</evidence>
<dbReference type="GO" id="GO:0046872">
    <property type="term" value="F:metal ion binding"/>
    <property type="evidence" value="ECO:0007669"/>
    <property type="project" value="UniProtKB-KW"/>
</dbReference>
<dbReference type="GO" id="GO:0003723">
    <property type="term" value="F:RNA binding"/>
    <property type="evidence" value="ECO:0007669"/>
    <property type="project" value="InterPro"/>
</dbReference>
<evidence type="ECO:0000256" key="11">
    <source>
        <dbReference type="ARBA" id="ARBA00022801"/>
    </source>
</evidence>
<dbReference type="Gene3D" id="3.40.50.300">
    <property type="entry name" value="P-loop containing nucleotide triphosphate hydrolases"/>
    <property type="match status" value="1"/>
</dbReference>
<evidence type="ECO:0000256" key="4">
    <source>
        <dbReference type="ARBA" id="ARBA00022679"/>
    </source>
</evidence>
<evidence type="ECO:0000256" key="7">
    <source>
        <dbReference type="ARBA" id="ARBA00022722"/>
    </source>
</evidence>
<organism evidence="19">
    <name type="scientific">ssDNA virus sp</name>
    <dbReference type="NCBI Taxonomy" id="2593122"/>
    <lineage>
        <taxon>Viruses</taxon>
    </lineage>
</organism>
<dbReference type="Gene3D" id="3.40.1310.20">
    <property type="match status" value="1"/>
</dbReference>
<keyword evidence="4" id="KW-0808">Transferase</keyword>
<dbReference type="GO" id="GO:0016779">
    <property type="term" value="F:nucleotidyltransferase activity"/>
    <property type="evidence" value="ECO:0007669"/>
    <property type="project" value="UniProtKB-KW"/>
</dbReference>
<evidence type="ECO:0000256" key="12">
    <source>
        <dbReference type="ARBA" id="ARBA00023124"/>
    </source>
</evidence>
<dbReference type="Pfam" id="PF02407">
    <property type="entry name" value="Viral_Rep"/>
    <property type="match status" value="1"/>
</dbReference>
<protein>
    <recommendedName>
        <fullName evidence="15">ATP-dependent helicase Rep</fullName>
    </recommendedName>
    <alternativeName>
        <fullName evidence="16">RepP</fullName>
    </alternativeName>
</protein>
<name>A0A894JP56_9VIRU</name>
<evidence type="ECO:0000256" key="15">
    <source>
        <dbReference type="ARBA" id="ARBA00030754"/>
    </source>
</evidence>
<evidence type="ECO:0000256" key="3">
    <source>
        <dbReference type="ARBA" id="ARBA00008545"/>
    </source>
</evidence>
<evidence type="ECO:0000256" key="5">
    <source>
        <dbReference type="ARBA" id="ARBA00022695"/>
    </source>
</evidence>
<evidence type="ECO:0000256" key="17">
    <source>
        <dbReference type="ARBA" id="ARBA00049360"/>
    </source>
</evidence>
<evidence type="ECO:0000256" key="1">
    <source>
        <dbReference type="ARBA" id="ARBA00001936"/>
    </source>
</evidence>
<accession>A0A894JP56</accession>
<keyword evidence="9" id="KW-0547">Nucleotide-binding</keyword>
<evidence type="ECO:0000259" key="18">
    <source>
        <dbReference type="PROSITE" id="PS52020"/>
    </source>
</evidence>
<dbReference type="GO" id="GO:0000166">
    <property type="term" value="F:nucleotide binding"/>
    <property type="evidence" value="ECO:0007669"/>
    <property type="project" value="UniProtKB-KW"/>
</dbReference>
<reference evidence="19" key="1">
    <citation type="submission" date="2020-02" db="EMBL/GenBank/DDBJ databases">
        <title>A reference catalog of swine virome.</title>
        <authorList>
            <person name="He B."/>
            <person name="Tu C."/>
        </authorList>
    </citation>
    <scope>NUCLEOTIDE SEQUENCE</scope>
    <source>
        <strain evidence="19">VIRES_YN02_2311429</strain>
    </source>
</reference>